<evidence type="ECO:0000259" key="8">
    <source>
        <dbReference type="PROSITE" id="PS50928"/>
    </source>
</evidence>
<evidence type="ECO:0000256" key="5">
    <source>
        <dbReference type="ARBA" id="ARBA00022989"/>
    </source>
</evidence>
<evidence type="ECO:0000256" key="3">
    <source>
        <dbReference type="ARBA" id="ARBA00022475"/>
    </source>
</evidence>
<evidence type="ECO:0000256" key="2">
    <source>
        <dbReference type="ARBA" id="ARBA00022448"/>
    </source>
</evidence>
<protein>
    <submittedName>
        <fullName evidence="9">ABC transporter permease</fullName>
    </submittedName>
</protein>
<dbReference type="EMBL" id="QGNA01000003">
    <property type="protein sequence ID" value="PWS36141.1"/>
    <property type="molecule type" value="Genomic_DNA"/>
</dbReference>
<dbReference type="InterPro" id="IPR035906">
    <property type="entry name" value="MetI-like_sf"/>
</dbReference>
<dbReference type="CDD" id="cd06261">
    <property type="entry name" value="TM_PBP2"/>
    <property type="match status" value="1"/>
</dbReference>
<feature type="domain" description="ABC transmembrane type-1" evidence="8">
    <location>
        <begin position="60"/>
        <end position="240"/>
    </location>
</feature>
<evidence type="ECO:0000256" key="1">
    <source>
        <dbReference type="ARBA" id="ARBA00004651"/>
    </source>
</evidence>
<dbReference type="SUPFAM" id="SSF161098">
    <property type="entry name" value="MetI-like"/>
    <property type="match status" value="1"/>
</dbReference>
<keyword evidence="6 7" id="KW-0472">Membrane</keyword>
<feature type="transmembrane region" description="Helical" evidence="7">
    <location>
        <begin position="99"/>
        <end position="120"/>
    </location>
</feature>
<feature type="transmembrane region" description="Helical" evidence="7">
    <location>
        <begin position="67"/>
        <end position="87"/>
    </location>
</feature>
<dbReference type="GO" id="GO:0055085">
    <property type="term" value="P:transmembrane transport"/>
    <property type="evidence" value="ECO:0007669"/>
    <property type="project" value="InterPro"/>
</dbReference>
<dbReference type="OrthoDB" id="9786495at2"/>
<dbReference type="Pfam" id="PF00528">
    <property type="entry name" value="BPD_transp_1"/>
    <property type="match status" value="1"/>
</dbReference>
<name>A0A317FAH8_9PROT</name>
<gene>
    <name evidence="9" type="ORF">DFH01_13120</name>
</gene>
<dbReference type="GO" id="GO:0005886">
    <property type="term" value="C:plasma membrane"/>
    <property type="evidence" value="ECO:0007669"/>
    <property type="project" value="UniProtKB-SubCell"/>
</dbReference>
<comment type="subcellular location">
    <subcellularLocation>
        <location evidence="1 7">Cell membrane</location>
        <topology evidence="1 7">Multi-pass membrane protein</topology>
    </subcellularLocation>
</comment>
<evidence type="ECO:0000313" key="9">
    <source>
        <dbReference type="EMBL" id="PWS36141.1"/>
    </source>
</evidence>
<dbReference type="InterPro" id="IPR000515">
    <property type="entry name" value="MetI-like"/>
</dbReference>
<feature type="transmembrane region" description="Helical" evidence="7">
    <location>
        <begin position="221"/>
        <end position="240"/>
    </location>
</feature>
<dbReference type="PANTHER" id="PTHR30151:SF20">
    <property type="entry name" value="ABC TRANSPORTER PERMEASE PROTEIN HI_0355-RELATED"/>
    <property type="match status" value="1"/>
</dbReference>
<organism evidence="9 10">
    <name type="scientific">Falsiroseomonas bella</name>
    <dbReference type="NCBI Taxonomy" id="2184016"/>
    <lineage>
        <taxon>Bacteria</taxon>
        <taxon>Pseudomonadati</taxon>
        <taxon>Pseudomonadota</taxon>
        <taxon>Alphaproteobacteria</taxon>
        <taxon>Acetobacterales</taxon>
        <taxon>Roseomonadaceae</taxon>
        <taxon>Falsiroseomonas</taxon>
    </lineage>
</organism>
<comment type="caution">
    <text evidence="9">The sequence shown here is derived from an EMBL/GenBank/DDBJ whole genome shotgun (WGS) entry which is preliminary data.</text>
</comment>
<keyword evidence="4 7" id="KW-0812">Transmembrane</keyword>
<evidence type="ECO:0000256" key="4">
    <source>
        <dbReference type="ARBA" id="ARBA00022692"/>
    </source>
</evidence>
<feature type="transmembrane region" description="Helical" evidence="7">
    <location>
        <begin position="126"/>
        <end position="145"/>
    </location>
</feature>
<dbReference type="Proteomes" id="UP000245765">
    <property type="component" value="Unassembled WGS sequence"/>
</dbReference>
<evidence type="ECO:0000313" key="10">
    <source>
        <dbReference type="Proteomes" id="UP000245765"/>
    </source>
</evidence>
<dbReference type="PROSITE" id="PS50928">
    <property type="entry name" value="ABC_TM1"/>
    <property type="match status" value="1"/>
</dbReference>
<keyword evidence="5 7" id="KW-1133">Transmembrane helix</keyword>
<accession>A0A317FAH8</accession>
<keyword evidence="2 7" id="KW-0813">Transport</keyword>
<dbReference type="Gene3D" id="1.10.3720.10">
    <property type="entry name" value="MetI-like"/>
    <property type="match status" value="1"/>
</dbReference>
<dbReference type="PANTHER" id="PTHR30151">
    <property type="entry name" value="ALKANE SULFONATE ABC TRANSPORTER-RELATED, MEMBRANE SUBUNIT"/>
    <property type="match status" value="1"/>
</dbReference>
<evidence type="ECO:0000256" key="7">
    <source>
        <dbReference type="RuleBase" id="RU363032"/>
    </source>
</evidence>
<evidence type="ECO:0000256" key="6">
    <source>
        <dbReference type="ARBA" id="ARBA00023136"/>
    </source>
</evidence>
<reference evidence="10" key="1">
    <citation type="submission" date="2018-05" db="EMBL/GenBank/DDBJ databases">
        <authorList>
            <person name="Du Z."/>
            <person name="Wang X."/>
        </authorList>
    </citation>
    <scope>NUCLEOTIDE SEQUENCE [LARGE SCALE GENOMIC DNA]</scope>
    <source>
        <strain evidence="10">CQN31</strain>
    </source>
</reference>
<comment type="similarity">
    <text evidence="7">Belongs to the binding-protein-dependent transport system permease family.</text>
</comment>
<proteinExistence type="inferred from homology"/>
<sequence>MGQASRQWIARARIAAAFLGFLLAWEIAVDVFAMPEYILPAPSRIFADGAQRWRSLLEAAMFTVQPMVLGFVLAVVLGVAIALGIAFSDTARQTAYPLLVFLQIVPKIAVAPLFIIWFGFGLMPKVLLVFLLSFFPVVVSALQAFRSLEAEVAELLRSSGATRWRAFRMVQLPAALPVLFGGFKVAAALAATAAVVAEFVASDRGLGYLLLEYNGNLDTPMSFAAIFMLTALGLSLYGLVELAERLAVPWHVSRRRAEGEVAGL</sequence>
<feature type="transmembrane region" description="Helical" evidence="7">
    <location>
        <begin position="174"/>
        <end position="201"/>
    </location>
</feature>
<dbReference type="AlphaFoldDB" id="A0A317FAH8"/>
<keyword evidence="10" id="KW-1185">Reference proteome</keyword>
<keyword evidence="3" id="KW-1003">Cell membrane</keyword>
<dbReference type="RefSeq" id="WP_109870935.1">
    <property type="nucleotide sequence ID" value="NZ_QGNA01000003.1"/>
</dbReference>